<evidence type="ECO:0008006" key="6">
    <source>
        <dbReference type="Google" id="ProtNLM"/>
    </source>
</evidence>
<accession>A0ABN6H2Q4</accession>
<dbReference type="Gene3D" id="3.90.245.10">
    <property type="entry name" value="Ribonucleoside hydrolase-like"/>
    <property type="match status" value="1"/>
</dbReference>
<dbReference type="Pfam" id="PF07632">
    <property type="entry name" value="Sde182_NH-like"/>
    <property type="match status" value="1"/>
</dbReference>
<keyword evidence="5" id="KW-1185">Reference proteome</keyword>
<proteinExistence type="predicted"/>
<gene>
    <name evidence="4" type="ORF">HAHE_18290</name>
</gene>
<dbReference type="EMBL" id="AP024702">
    <property type="protein sequence ID" value="BCX47921.1"/>
    <property type="molecule type" value="Genomic_DNA"/>
</dbReference>
<dbReference type="Proteomes" id="UP001374893">
    <property type="component" value="Chromosome"/>
</dbReference>
<dbReference type="InterPro" id="IPR048527">
    <property type="entry name" value="Sde182_C"/>
</dbReference>
<dbReference type="Gene3D" id="2.60.40.10">
    <property type="entry name" value="Immunoglobulins"/>
    <property type="match status" value="1"/>
</dbReference>
<evidence type="ECO:0000259" key="2">
    <source>
        <dbReference type="Pfam" id="PF07632"/>
    </source>
</evidence>
<keyword evidence="1" id="KW-0732">Signal</keyword>
<protein>
    <recommendedName>
        <fullName evidence="6">DUF1593 domain-containing protein</fullName>
    </recommendedName>
</protein>
<dbReference type="InterPro" id="IPR013783">
    <property type="entry name" value="Ig-like_fold"/>
</dbReference>
<dbReference type="InterPro" id="IPR011483">
    <property type="entry name" value="Sde182_NH-like"/>
</dbReference>
<feature type="chain" id="PRO_5047046226" description="DUF1593 domain-containing protein" evidence="1">
    <location>
        <begin position="24"/>
        <end position="490"/>
    </location>
</feature>
<name>A0ABN6H2Q4_9BACT</name>
<feature type="domain" description="Cellulose-binding Sde182 nucleoside hydrolase-like" evidence="2">
    <location>
        <begin position="43"/>
        <end position="306"/>
    </location>
</feature>
<dbReference type="InterPro" id="IPR036452">
    <property type="entry name" value="Ribo_hydro-like"/>
</dbReference>
<reference evidence="4 5" key="1">
    <citation type="submission" date="2021-06" db="EMBL/GenBank/DDBJ databases">
        <title>Complete genome of Haloferula helveola possessing various polysaccharide degrading enzymes.</title>
        <authorList>
            <person name="Takami H."/>
            <person name="Huang C."/>
            <person name="Hamasaki K."/>
        </authorList>
    </citation>
    <scope>NUCLEOTIDE SEQUENCE [LARGE SCALE GENOMIC DNA]</scope>
    <source>
        <strain evidence="4 5">CN-1</strain>
    </source>
</reference>
<organism evidence="4 5">
    <name type="scientific">Haloferula helveola</name>
    <dbReference type="NCBI Taxonomy" id="490095"/>
    <lineage>
        <taxon>Bacteria</taxon>
        <taxon>Pseudomonadati</taxon>
        <taxon>Verrucomicrobiota</taxon>
        <taxon>Verrucomicrobiia</taxon>
        <taxon>Verrucomicrobiales</taxon>
        <taxon>Verrucomicrobiaceae</taxon>
        <taxon>Haloferula</taxon>
    </lineage>
</organism>
<evidence type="ECO:0000256" key="1">
    <source>
        <dbReference type="SAM" id="SignalP"/>
    </source>
</evidence>
<evidence type="ECO:0000313" key="4">
    <source>
        <dbReference type="EMBL" id="BCX47921.1"/>
    </source>
</evidence>
<sequence length="490" mass="55170">MAMQTSSLLMNFRAATTPLLALAASFGTAIASSAEPPAPDRPRVIVTTDGEADDRCSMVRFLLTANEFEVEGIINSSSQFHWVGGEGWHAFHPVDWVEKYIALYAKVHPNLLLHDPNYPSPEYLLSRWKVGNIGPDGEDKKRTEGAEWIAKVLLDDTDPRPVWIQAWGGCNTISRALRIIEEDHPERMEEVAAKLRLFLIWEQDGTYQSYIRPNWERFGIPTIISDQFDCMAYIWPKVLPEKTKRYFEADWMGEHILKGHGPLCDAYEHLNGAFHAEGDTPAFLHTIPNGLRSIESPGWGGWGGRYVKIRANVWMDPPPAPDWKHPDGRWTIDKSWAKKLENVSSPEDQAVRAHYFKPISRWLDDVQNDFAARADWCVKSYEDANHPPVVELKDTALEIDAKPGETVTLDASASRDPDGDRLTARWWHYREAGTYSGPELAGSDKPKVAIKVPADANDGDTIHMVCEVTDSGTPALTRYARTVIRAQSSR</sequence>
<evidence type="ECO:0000259" key="3">
    <source>
        <dbReference type="Pfam" id="PF21027"/>
    </source>
</evidence>
<dbReference type="SUPFAM" id="SSF53590">
    <property type="entry name" value="Nucleoside hydrolase"/>
    <property type="match status" value="1"/>
</dbReference>
<evidence type="ECO:0000313" key="5">
    <source>
        <dbReference type="Proteomes" id="UP001374893"/>
    </source>
</evidence>
<feature type="domain" description="Cellulose-binding Sde182 C-terminal" evidence="3">
    <location>
        <begin position="406"/>
        <end position="485"/>
    </location>
</feature>
<dbReference type="Pfam" id="PF21027">
    <property type="entry name" value="Sde0182_C"/>
    <property type="match status" value="1"/>
</dbReference>
<feature type="signal peptide" evidence="1">
    <location>
        <begin position="1"/>
        <end position="23"/>
    </location>
</feature>